<dbReference type="PANTHER" id="PTHR34584:SF1">
    <property type="entry name" value="NA(+)_H(+) ANTIPORTER SUBUNIT E1"/>
    <property type="match status" value="1"/>
</dbReference>
<keyword evidence="5 7" id="KW-1133">Transmembrane helix</keyword>
<evidence type="ECO:0000256" key="6">
    <source>
        <dbReference type="ARBA" id="ARBA00023136"/>
    </source>
</evidence>
<keyword evidence="9" id="KW-1185">Reference proteome</keyword>
<evidence type="ECO:0000256" key="3">
    <source>
        <dbReference type="ARBA" id="ARBA00022475"/>
    </source>
</evidence>
<evidence type="ECO:0000256" key="7">
    <source>
        <dbReference type="SAM" id="Phobius"/>
    </source>
</evidence>
<dbReference type="RefSeq" id="WP_188499580.1">
    <property type="nucleotide sequence ID" value="NZ_BMFP01000001.1"/>
</dbReference>
<evidence type="ECO:0000256" key="2">
    <source>
        <dbReference type="ARBA" id="ARBA00006228"/>
    </source>
</evidence>
<keyword evidence="6 7" id="KW-0472">Membrane</keyword>
<organism evidence="8 9">
    <name type="scientific">Pontibacter amylolyticus</name>
    <dbReference type="NCBI Taxonomy" id="1424080"/>
    <lineage>
        <taxon>Bacteria</taxon>
        <taxon>Pseudomonadati</taxon>
        <taxon>Bacteroidota</taxon>
        <taxon>Cytophagia</taxon>
        <taxon>Cytophagales</taxon>
        <taxon>Hymenobacteraceae</taxon>
        <taxon>Pontibacter</taxon>
    </lineage>
</organism>
<feature type="transmembrane region" description="Helical" evidence="7">
    <location>
        <begin position="29"/>
        <end position="51"/>
    </location>
</feature>
<accession>A0ABQ1VUI6</accession>
<keyword evidence="3" id="KW-1003">Cell membrane</keyword>
<name>A0ABQ1VUI6_9BACT</name>
<proteinExistence type="inferred from homology"/>
<reference evidence="9" key="1">
    <citation type="journal article" date="2019" name="Int. J. Syst. Evol. Microbiol.">
        <title>The Global Catalogue of Microorganisms (GCM) 10K type strain sequencing project: providing services to taxonomists for standard genome sequencing and annotation.</title>
        <authorList>
            <consortium name="The Broad Institute Genomics Platform"/>
            <consortium name="The Broad Institute Genome Sequencing Center for Infectious Disease"/>
            <person name="Wu L."/>
            <person name="Ma J."/>
        </authorList>
    </citation>
    <scope>NUCLEOTIDE SEQUENCE [LARGE SCALE GENOMIC DNA]</scope>
    <source>
        <strain evidence="9">CGMCC 1.12749</strain>
    </source>
</reference>
<dbReference type="EMBL" id="BMFP01000001">
    <property type="protein sequence ID" value="GGF99853.1"/>
    <property type="molecule type" value="Genomic_DNA"/>
</dbReference>
<keyword evidence="4 7" id="KW-0812">Transmembrane</keyword>
<dbReference type="Proteomes" id="UP000634043">
    <property type="component" value="Unassembled WGS sequence"/>
</dbReference>
<dbReference type="InterPro" id="IPR002758">
    <property type="entry name" value="Cation_antiport_E"/>
</dbReference>
<evidence type="ECO:0000256" key="1">
    <source>
        <dbReference type="ARBA" id="ARBA00004651"/>
    </source>
</evidence>
<comment type="similarity">
    <text evidence="2">Belongs to the CPA3 antiporters (TC 2.A.63) subunit E family.</text>
</comment>
<evidence type="ECO:0000313" key="8">
    <source>
        <dbReference type="EMBL" id="GGF99853.1"/>
    </source>
</evidence>
<comment type="caution">
    <text evidence="8">The sequence shown here is derived from an EMBL/GenBank/DDBJ whole genome shotgun (WGS) entry which is preliminary data.</text>
</comment>
<sequence>MKTFIVHFLIAFIGSYVYFKYGDPFLPYNAVWAVFVASFIMFMLWLTTPFYHRAYFHKLPRAISLFIYFLRELVVANFRVAYDILTPNYRMKPAVLAVPLSVTTDLEITMLATMITMTPGSLMIDVSADRKFIYMHTLYVKDNDVESAKQDVKDGFERRIMNLTR</sequence>
<gene>
    <name evidence="8" type="primary">mnhE</name>
    <name evidence="8" type="ORF">GCM10011323_01200</name>
</gene>
<comment type="subcellular location">
    <subcellularLocation>
        <location evidence="1">Cell membrane</location>
        <topology evidence="1">Multi-pass membrane protein</topology>
    </subcellularLocation>
</comment>
<protein>
    <submittedName>
        <fullName evidence="8">Na+/H+ antiporter subunit E</fullName>
    </submittedName>
</protein>
<dbReference type="PANTHER" id="PTHR34584">
    <property type="entry name" value="NA(+)/H(+) ANTIPORTER SUBUNIT E1"/>
    <property type="match status" value="1"/>
</dbReference>
<evidence type="ECO:0000256" key="4">
    <source>
        <dbReference type="ARBA" id="ARBA00022692"/>
    </source>
</evidence>
<feature type="transmembrane region" description="Helical" evidence="7">
    <location>
        <begin position="63"/>
        <end position="82"/>
    </location>
</feature>
<evidence type="ECO:0000313" key="9">
    <source>
        <dbReference type="Proteomes" id="UP000634043"/>
    </source>
</evidence>
<evidence type="ECO:0000256" key="5">
    <source>
        <dbReference type="ARBA" id="ARBA00022989"/>
    </source>
</evidence>
<dbReference type="Pfam" id="PF01899">
    <property type="entry name" value="MNHE"/>
    <property type="match status" value="1"/>
</dbReference>